<gene>
    <name evidence="1" type="ORF">SAMN02745202_00963</name>
</gene>
<dbReference type="RefSeq" id="WP_025070440.1">
    <property type="nucleotide sequence ID" value="NZ_FUXK01000009.1"/>
</dbReference>
<reference evidence="1 2" key="1">
    <citation type="submission" date="2017-02" db="EMBL/GenBank/DDBJ databases">
        <authorList>
            <person name="Peterson S.W."/>
        </authorList>
    </citation>
    <scope>NUCLEOTIDE SEQUENCE [LARGE SCALE GENOMIC DNA]</scope>
    <source>
        <strain evidence="1 2">ATCC 43324</strain>
    </source>
</reference>
<evidence type="ECO:0000313" key="2">
    <source>
        <dbReference type="Proteomes" id="UP000190065"/>
    </source>
</evidence>
<dbReference type="eggNOG" id="ENOG5032SEQ">
    <property type="taxonomic scope" value="Bacteria"/>
</dbReference>
<dbReference type="Proteomes" id="UP000190065">
    <property type="component" value="Unassembled WGS sequence"/>
</dbReference>
<organism evidence="1 2">
    <name type="scientific">Segatella oulorum</name>
    <dbReference type="NCBI Taxonomy" id="28136"/>
    <lineage>
        <taxon>Bacteria</taxon>
        <taxon>Pseudomonadati</taxon>
        <taxon>Bacteroidota</taxon>
        <taxon>Bacteroidia</taxon>
        <taxon>Bacteroidales</taxon>
        <taxon>Prevotellaceae</taxon>
        <taxon>Segatella</taxon>
    </lineage>
</organism>
<name>A0A1T4N6L7_9BACT</name>
<sequence>MILFVFEGGSAEPKVFDSIGKLFLSDEDFRIVRCKHDLPTLYSRLKANGDDLFRTLPFEENRIEIPEGKRLDTLFSQIFLFFDYDFQNRMGLEKLNTILEEMLEFFDDETDNGKLYINYPMVESLKYTKDMPDADYYKYIATKDECANHLFKGNTERFAYAAAKAYRFIDLKQTNETEVTTNWENLKAQNVAKANYIVSGNNAIPENKDDINQNAIFDAQKSKYVDVNESVSILNSFPIFIYDYLE</sequence>
<evidence type="ECO:0000313" key="1">
    <source>
        <dbReference type="EMBL" id="SJZ74960.1"/>
    </source>
</evidence>
<proteinExistence type="predicted"/>
<dbReference type="EMBL" id="FUXK01000009">
    <property type="protein sequence ID" value="SJZ74960.1"/>
    <property type="molecule type" value="Genomic_DNA"/>
</dbReference>
<protein>
    <submittedName>
        <fullName evidence="1">Uncharacterized protein</fullName>
    </submittedName>
</protein>
<dbReference type="STRING" id="28136.SAMN02745202_00963"/>
<accession>A0A1T4N6L7</accession>
<dbReference type="AlphaFoldDB" id="A0A1T4N6L7"/>